<dbReference type="AlphaFoldDB" id="A0A1H7A4E0"/>
<dbReference type="Pfam" id="PF13384">
    <property type="entry name" value="HTH_23"/>
    <property type="match status" value="1"/>
</dbReference>
<gene>
    <name evidence="1" type="ORF">SAMN04488058_110112</name>
</gene>
<sequence length="46" mass="5011">MTRARILLMVHRGVTDSDIKEALGISVQMVQATRKRFALGGLDAAL</sequence>
<proteinExistence type="predicted"/>
<evidence type="ECO:0000313" key="2">
    <source>
        <dbReference type="Proteomes" id="UP000199223"/>
    </source>
</evidence>
<keyword evidence="2" id="KW-1185">Reference proteome</keyword>
<dbReference type="SUPFAM" id="SSF46689">
    <property type="entry name" value="Homeodomain-like"/>
    <property type="match status" value="1"/>
</dbReference>
<reference evidence="2" key="1">
    <citation type="submission" date="2016-10" db="EMBL/GenBank/DDBJ databases">
        <authorList>
            <person name="Varghese N."/>
            <person name="Submissions S."/>
        </authorList>
    </citation>
    <scope>NUCLEOTIDE SEQUENCE [LARGE SCALE GENOMIC DNA]</scope>
    <source>
        <strain evidence="2">CGMCC 1.10218</strain>
    </source>
</reference>
<name>A0A1H7A4E0_9DEIO</name>
<evidence type="ECO:0000313" key="1">
    <source>
        <dbReference type="EMBL" id="SEJ55915.1"/>
    </source>
</evidence>
<dbReference type="EMBL" id="FNZA01000010">
    <property type="protein sequence ID" value="SEJ55915.1"/>
    <property type="molecule type" value="Genomic_DNA"/>
</dbReference>
<dbReference type="InterPro" id="IPR009057">
    <property type="entry name" value="Homeodomain-like_sf"/>
</dbReference>
<keyword evidence="1" id="KW-0371">Homeobox</keyword>
<dbReference type="GO" id="GO:0003677">
    <property type="term" value="F:DNA binding"/>
    <property type="evidence" value="ECO:0007669"/>
    <property type="project" value="UniProtKB-KW"/>
</dbReference>
<dbReference type="Proteomes" id="UP000199223">
    <property type="component" value="Unassembled WGS sequence"/>
</dbReference>
<protein>
    <submittedName>
        <fullName evidence="1">Homeodomain-like domain-containing protein</fullName>
    </submittedName>
</protein>
<feature type="non-terminal residue" evidence="1">
    <location>
        <position position="46"/>
    </location>
</feature>
<organism evidence="1 2">
    <name type="scientific">Deinococcus reticulitermitis</name>
    <dbReference type="NCBI Taxonomy" id="856736"/>
    <lineage>
        <taxon>Bacteria</taxon>
        <taxon>Thermotogati</taxon>
        <taxon>Deinococcota</taxon>
        <taxon>Deinococci</taxon>
        <taxon>Deinococcales</taxon>
        <taxon>Deinococcaceae</taxon>
        <taxon>Deinococcus</taxon>
    </lineage>
</organism>
<dbReference type="RefSeq" id="WP_425429408.1">
    <property type="nucleotide sequence ID" value="NZ_FNZA01000010.1"/>
</dbReference>
<accession>A0A1H7A4E0</accession>
<keyword evidence="1" id="KW-0238">DNA-binding</keyword>